<proteinExistence type="predicted"/>
<reference evidence="1 2" key="1">
    <citation type="submission" date="2023-02" db="EMBL/GenBank/DDBJ databases">
        <title>LHISI_Scaffold_Assembly.</title>
        <authorList>
            <person name="Stuart O.P."/>
            <person name="Cleave R."/>
            <person name="Magrath M.J.L."/>
            <person name="Mikheyev A.S."/>
        </authorList>
    </citation>
    <scope>NUCLEOTIDE SEQUENCE [LARGE SCALE GENOMIC DNA]</scope>
    <source>
        <strain evidence="1">Daus_M_001</strain>
        <tissue evidence="1">Leg muscle</tissue>
    </source>
</reference>
<gene>
    <name evidence="1" type="ORF">PR048_025847</name>
</gene>
<comment type="caution">
    <text evidence="1">The sequence shown here is derived from an EMBL/GenBank/DDBJ whole genome shotgun (WGS) entry which is preliminary data.</text>
</comment>
<dbReference type="PANTHER" id="PTHR47018">
    <property type="entry name" value="CXC DOMAIN-CONTAINING PROTEIN-RELATED"/>
    <property type="match status" value="1"/>
</dbReference>
<name>A0ABQ9GJQ4_9NEOP</name>
<protein>
    <submittedName>
        <fullName evidence="1">Uncharacterized protein</fullName>
    </submittedName>
</protein>
<dbReference type="PANTHER" id="PTHR47018:SF1">
    <property type="entry name" value="TESMIN_TSO1-LIKE CXC DOMAIN-CONTAINING PROTEIN"/>
    <property type="match status" value="1"/>
</dbReference>
<organism evidence="1 2">
    <name type="scientific">Dryococelus australis</name>
    <dbReference type="NCBI Taxonomy" id="614101"/>
    <lineage>
        <taxon>Eukaryota</taxon>
        <taxon>Metazoa</taxon>
        <taxon>Ecdysozoa</taxon>
        <taxon>Arthropoda</taxon>
        <taxon>Hexapoda</taxon>
        <taxon>Insecta</taxon>
        <taxon>Pterygota</taxon>
        <taxon>Neoptera</taxon>
        <taxon>Polyneoptera</taxon>
        <taxon>Phasmatodea</taxon>
        <taxon>Verophasmatodea</taxon>
        <taxon>Anareolatae</taxon>
        <taxon>Phasmatidae</taxon>
        <taxon>Eurycanthinae</taxon>
        <taxon>Dryococelus</taxon>
    </lineage>
</organism>
<dbReference type="EMBL" id="JARBHB010000011">
    <property type="protein sequence ID" value="KAJ8872245.1"/>
    <property type="molecule type" value="Genomic_DNA"/>
</dbReference>
<evidence type="ECO:0000313" key="1">
    <source>
        <dbReference type="EMBL" id="KAJ8872245.1"/>
    </source>
</evidence>
<evidence type="ECO:0000313" key="2">
    <source>
        <dbReference type="Proteomes" id="UP001159363"/>
    </source>
</evidence>
<sequence length="415" mass="47069">MLKRAQTDKICQKTDALPATKYVQYTSPETAKEATCFFSNKIAGREGLHEASTFELDARVRTCTRLVEDNDLLDRQSAGDMVALEAKYHTTYLVQLYNKTRKPKSTAMTRHSMYVVQKDVDFLNPGQFPVITFDQPLFALVKKIQWKWPELYGEEKIVVMLGGLHIEMAALKMLGNLLEKSRRVEVLVEAEVATGGTAYSFLKVAHITGTRSAHQMKRHNLRNGVVAEKMHPQFKYWSTVFEMELIILVLVRSFRLTSFQMYLNALHELAPWFHVLDHINYARCISVHLTDMANLPMQHPSMDAGCCTVHKTTNTFSSIPIGQAHKQNHALIKGEAGAVGFTDNMIFANRVWRDTWHHDQTSSVQAFTKDVCSLVNVMEKLGNRFEEESVDLISIATKKIAGPPTLFSMGLERKS</sequence>
<dbReference type="Proteomes" id="UP001159363">
    <property type="component" value="Chromosome 10"/>
</dbReference>
<keyword evidence="2" id="KW-1185">Reference proteome</keyword>
<accession>A0ABQ9GJQ4</accession>